<keyword evidence="6" id="KW-0749">Sporulation</keyword>
<keyword evidence="12" id="KW-1185">Reference proteome</keyword>
<dbReference type="Gene3D" id="1.10.10.2520">
    <property type="entry name" value="Cell wall hydrolase SleB, domain 1"/>
    <property type="match status" value="1"/>
</dbReference>
<evidence type="ECO:0000256" key="4">
    <source>
        <dbReference type="ARBA" id="ARBA00022729"/>
    </source>
</evidence>
<sequence>MKIDGIVGPKTKLRLWKATKHWTPEMTKEKPKGPVLKRGARGGGVWELQGRLGFLGFYTGKIDGVYGNRTYHAVRLFQYRFGMKIDGIAGPETMAKLRKATRNYAPKKARKAFTLPKSSHGFSKSDINLLARAVYAEGRGEPYVGQVAIAAVILNRVDSSQFPNTVPGIIYQPLAFESVADGQIWMEPDETARKAVMDAINGWDPSGGALYYFNPARSTSKWIWSRPIIKRIGKHVFCK</sequence>
<proteinExistence type="inferred from homology"/>
<feature type="domain" description="Peptidoglycan binding-like" evidence="9">
    <location>
        <begin position="42"/>
        <end position="97"/>
    </location>
</feature>
<dbReference type="InterPro" id="IPR036366">
    <property type="entry name" value="PGBDSf"/>
</dbReference>
<dbReference type="Pfam" id="PF01471">
    <property type="entry name" value="PG_binding_1"/>
    <property type="match status" value="1"/>
</dbReference>
<dbReference type="SUPFAM" id="SSF47090">
    <property type="entry name" value="PGBD-like"/>
    <property type="match status" value="1"/>
</dbReference>
<dbReference type="Gene3D" id="6.20.240.60">
    <property type="match status" value="1"/>
</dbReference>
<dbReference type="InterPro" id="IPR002477">
    <property type="entry name" value="Peptidoglycan-bd-like"/>
</dbReference>
<dbReference type="InterPro" id="IPR014224">
    <property type="entry name" value="Spore_cortex_SleB"/>
</dbReference>
<dbReference type="InterPro" id="IPR036365">
    <property type="entry name" value="PGBD-like_sf"/>
</dbReference>
<dbReference type="GO" id="GO:0009847">
    <property type="term" value="P:spore germination"/>
    <property type="evidence" value="ECO:0007669"/>
    <property type="project" value="UniProtKB-UniRule"/>
</dbReference>
<evidence type="ECO:0000256" key="8">
    <source>
        <dbReference type="NCBIfam" id="TIGR02869"/>
    </source>
</evidence>
<name>A0A7W1XBR4_9BACL</name>
<dbReference type="NCBIfam" id="TIGR02869">
    <property type="entry name" value="spore_SleB"/>
    <property type="match status" value="1"/>
</dbReference>
<feature type="domain" description="Cell wall hydrolase SleB" evidence="10">
    <location>
        <begin position="140"/>
        <end position="238"/>
    </location>
</feature>
<dbReference type="InterPro" id="IPR042047">
    <property type="entry name" value="SleB_dom1"/>
</dbReference>
<evidence type="ECO:0000256" key="7">
    <source>
        <dbReference type="ARBA" id="ARBA00023316"/>
    </source>
</evidence>
<dbReference type="GO" id="GO:0071555">
    <property type="term" value="P:cell wall organization"/>
    <property type="evidence" value="ECO:0007669"/>
    <property type="project" value="UniProtKB-KW"/>
</dbReference>
<evidence type="ECO:0000259" key="10">
    <source>
        <dbReference type="Pfam" id="PF07486"/>
    </source>
</evidence>
<protein>
    <recommendedName>
        <fullName evidence="2 8">Spore cortex-lytic enzyme</fullName>
    </recommendedName>
</protein>
<accession>A0A7W1XBR4</accession>
<evidence type="ECO:0000256" key="1">
    <source>
        <dbReference type="ARBA" id="ARBA00007010"/>
    </source>
</evidence>
<evidence type="ECO:0000256" key="3">
    <source>
        <dbReference type="ARBA" id="ARBA00022544"/>
    </source>
</evidence>
<comment type="caution">
    <text evidence="11">The sequence shown here is derived from an EMBL/GenBank/DDBJ whole genome shotgun (WGS) entry which is preliminary data.</text>
</comment>
<reference evidence="11 12" key="1">
    <citation type="submission" date="2020-07" db="EMBL/GenBank/DDBJ databases">
        <authorList>
            <person name="Feng H."/>
        </authorList>
    </citation>
    <scope>NUCLEOTIDE SEQUENCE [LARGE SCALE GENOMIC DNA]</scope>
    <source>
        <strain evidence="12">s-11</strain>
    </source>
</reference>
<keyword evidence="4" id="KW-0732">Signal</keyword>
<evidence type="ECO:0000259" key="9">
    <source>
        <dbReference type="Pfam" id="PF01471"/>
    </source>
</evidence>
<organism evidence="11 12">
    <name type="scientific">Thermoactinomyces daqus</name>
    <dbReference type="NCBI Taxonomy" id="1329516"/>
    <lineage>
        <taxon>Bacteria</taxon>
        <taxon>Bacillati</taxon>
        <taxon>Bacillota</taxon>
        <taxon>Bacilli</taxon>
        <taxon>Bacillales</taxon>
        <taxon>Thermoactinomycetaceae</taxon>
        <taxon>Thermoactinomyces</taxon>
    </lineage>
</organism>
<dbReference type="FunFam" id="1.10.10.2520:FF:000001">
    <property type="entry name" value="Spore cortex-lytic enzyme"/>
    <property type="match status" value="1"/>
</dbReference>
<evidence type="ECO:0000313" key="12">
    <source>
        <dbReference type="Proteomes" id="UP000530514"/>
    </source>
</evidence>
<evidence type="ECO:0000256" key="5">
    <source>
        <dbReference type="ARBA" id="ARBA00022801"/>
    </source>
</evidence>
<comment type="similarity">
    <text evidence="1">Belongs to the SleB family.</text>
</comment>
<dbReference type="GO" id="GO:0016787">
    <property type="term" value="F:hydrolase activity"/>
    <property type="evidence" value="ECO:0007669"/>
    <property type="project" value="UniProtKB-KW"/>
</dbReference>
<evidence type="ECO:0000313" key="11">
    <source>
        <dbReference type="EMBL" id="MBA4543739.1"/>
    </source>
</evidence>
<dbReference type="Pfam" id="PF07486">
    <property type="entry name" value="Hydrolase_2"/>
    <property type="match status" value="1"/>
</dbReference>
<dbReference type="Gene3D" id="1.10.101.10">
    <property type="entry name" value="PGBD-like superfamily/PGBD"/>
    <property type="match status" value="1"/>
</dbReference>
<dbReference type="AlphaFoldDB" id="A0A7W1XBR4"/>
<evidence type="ECO:0000256" key="6">
    <source>
        <dbReference type="ARBA" id="ARBA00022969"/>
    </source>
</evidence>
<dbReference type="EMBL" id="JACEIP010000020">
    <property type="protein sequence ID" value="MBA4543739.1"/>
    <property type="molecule type" value="Genomic_DNA"/>
</dbReference>
<keyword evidence="7" id="KW-0961">Cell wall biogenesis/degradation</keyword>
<evidence type="ECO:0000256" key="2">
    <source>
        <dbReference type="ARBA" id="ARBA00018364"/>
    </source>
</evidence>
<keyword evidence="5" id="KW-0378">Hydrolase</keyword>
<keyword evidence="3" id="KW-0309">Germination</keyword>
<dbReference type="InterPro" id="IPR011105">
    <property type="entry name" value="Cell_wall_hydrolase_SleB"/>
</dbReference>
<gene>
    <name evidence="11" type="primary">sleB</name>
    <name evidence="11" type="ORF">H1164_12645</name>
</gene>
<dbReference type="Proteomes" id="UP000530514">
    <property type="component" value="Unassembled WGS sequence"/>
</dbReference>
<dbReference type="GO" id="GO:0030435">
    <property type="term" value="P:sporulation resulting in formation of a cellular spore"/>
    <property type="evidence" value="ECO:0007669"/>
    <property type="project" value="UniProtKB-KW"/>
</dbReference>
<dbReference type="OrthoDB" id="9785345at2"/>
<dbReference type="FunFam" id="6.20.240.60:FF:000001">
    <property type="entry name" value="Spore cortex-lytic enzyme"/>
    <property type="match status" value="1"/>
</dbReference>